<dbReference type="Proteomes" id="UP000245577">
    <property type="component" value="Unassembled WGS sequence"/>
</dbReference>
<evidence type="ECO:0000313" key="1">
    <source>
        <dbReference type="EMBL" id="PWB87291.1"/>
    </source>
</evidence>
<reference evidence="1 2" key="1">
    <citation type="submission" date="2017-03" db="EMBL/GenBank/DDBJ databases">
        <title>Genome sequence of Methanobrevibacter wosei.</title>
        <authorList>
            <person name="Poehlein A."/>
            <person name="Seedorf H."/>
            <person name="Daniel R."/>
        </authorList>
    </citation>
    <scope>NUCLEOTIDE SEQUENCE [LARGE SCALE GENOMIC DNA]</scope>
    <source>
        <strain evidence="1 2">DSM 11979</strain>
    </source>
</reference>
<accession>A0A2U1S9Q9</accession>
<dbReference type="AlphaFoldDB" id="A0A2U1S9Q9"/>
<dbReference type="OrthoDB" id="80453at2157"/>
<comment type="caution">
    <text evidence="1">The sequence shown here is derived from an EMBL/GenBank/DDBJ whole genome shotgun (WGS) entry which is preliminary data.</text>
</comment>
<sequence length="282" mass="30591">MRKAVIGIIVVVILIAGGVGLSANSINNGNNNSTVITYGETTFANDQYKSLVDSYFMNNNYGNLESMNYKIITADEVNAISQGISQETYSSGQIFSSSLVDLGSSEDLSIDVDHSKITLVTDDMYKSALESTGITKGHVIVTSPVSATGESALAGIMSAYEYATNTEIPEEVKEAANEEIYTTSEIVNNSNVSADDLTDVVDEVKEEVEAQNITNHETIVNIINNVTVNYNIVLSPEDIENLAESIRQTQLVQDQASDYQSQINSFIQNNTGGFSLENIFNF</sequence>
<dbReference type="InterPro" id="IPR009343">
    <property type="entry name" value="DUF1002"/>
</dbReference>
<evidence type="ECO:0008006" key="3">
    <source>
        <dbReference type="Google" id="ProtNLM"/>
    </source>
</evidence>
<dbReference type="Pfam" id="PF06207">
    <property type="entry name" value="DUF1002"/>
    <property type="match status" value="1"/>
</dbReference>
<dbReference type="RefSeq" id="WP_116668903.1">
    <property type="nucleotide sequence ID" value="NZ_MZGU01000001.1"/>
</dbReference>
<keyword evidence="2" id="KW-1185">Reference proteome</keyword>
<proteinExistence type="predicted"/>
<organism evidence="1 2">
    <name type="scientific">Methanobrevibacter woesei</name>
    <dbReference type="NCBI Taxonomy" id="190976"/>
    <lineage>
        <taxon>Archaea</taxon>
        <taxon>Methanobacteriati</taxon>
        <taxon>Methanobacteriota</taxon>
        <taxon>Methanomada group</taxon>
        <taxon>Methanobacteria</taxon>
        <taxon>Methanobacteriales</taxon>
        <taxon>Methanobacteriaceae</taxon>
        <taxon>Methanobrevibacter</taxon>
    </lineage>
</organism>
<name>A0A2U1S9Q9_9EURY</name>
<gene>
    <name evidence="1" type="ORF">MBBWO_00690</name>
</gene>
<protein>
    <recommendedName>
        <fullName evidence="3">DUF1002 domain-containing protein</fullName>
    </recommendedName>
</protein>
<dbReference type="EMBL" id="MZGU01000001">
    <property type="protein sequence ID" value="PWB87291.1"/>
    <property type="molecule type" value="Genomic_DNA"/>
</dbReference>
<evidence type="ECO:0000313" key="2">
    <source>
        <dbReference type="Proteomes" id="UP000245577"/>
    </source>
</evidence>